<sequence length="1560" mass="176352">MVPQYDENVRNLLYRRSCQYTQSGLVDASVLEADLVERVKSFAKRYPNSRTAQACKVVEGCTPDAIAEAIRSTCQQARRELLQEAMAGWSDASREWFMQQIEEAKKEKVETYTASAGNELKKKFEEIGLIVDSVQESKAIMWKAPYRPEIASAEEIPVTVSFLRNAQAEKLWQGREDFAIDGRKFTAVHVSIVHDRSFKIRAKRGPWGKGGSLAELTHLLTLGGMTTAEIAAVYRYQLLRQSLAAVQLQPLAGMLVAGAPGQQVHKGLGQKGFIAVGANVIWRQREVEWIVSSSCPEANDTAFRAFRESEAMEGVHLTLFSEDPKIREALAVELTADRFVSRNKLKKASRLQKKAGGKDGKEIKIIIKSTAASGRFTRKEMEGLCNGGNTSIARVKRVLLEIANRLEINVEGIDMEEDLNTKSWNGSKLCILLGSTEDARRMMKELPFYLEGAATKLEAVGFDKEPDSEAAGQRGTSDAAQRQEESEGEWLEFTDLERITMEAASPSSQEDMQLVSELSAVIEDAASLNEAGTSEPIKLVLDKAVGNLHDTFYSPGSLEFMSLGEWAKMPEEQGVGRNVLKEKLGKWLQSKRWTRVQGESKKARRGSAVSPRATAAAELEQGLGLFKEDEQYTWYAKGEPTRTSKRGTSSSCQGFHLSSLRDEQHTFLFPTIIHSNHWILIALRYDRRCAYILDPLCEDRTSTTRDPRGIEGARNLATTGEHGAREMAELTIGVIEHIFDDQTNAPWQVKWCSAFQQEDNFNCGVFAILHTLLLCETNQDWLATMETRTRLRPPQEWLMQTRTQLIEALTHLEKMEETAQVILRSLPKEARVQENLTSTTKLEEEVQPNAIQRLMTSTTKLEEEVQPHAIQRLMTSTTKLEEEVQPHAIQRLMTSTTKLEEEVQPIAIQRQATSTKPQPRHLGEEMEENAQSGEKTSQRGKERRGERQEEQRGNDWAQMHRKSSDPGFLISQNVNGCNHFVLKHILAYLIQSFQPGVVLLQEVRVSARDENKLRKMIKENWACYRIFLGPAKINAKKGKGDLRLVTLVHAALSPSPSPAAHQACNKEKKYRNRVFSIKVGTGKNSFLVTNLHQVPAENAIREQGELWAELLHLALGTRETHIIAGDFNAARTNTTTPMRRGYSPSSITAKADERFEKFLADLSAHRTLSYEQISETGTTFTFSTWYKQELIEAKLDAVLAIHPPSDEDNFPNISLQSWTVDGCVIGGAVDHRALVVQVHTKFTSEETQLIPRVEVHQMNSRQKKGETPKSRWVLDRDSWEEKKIEWAQQLDANIRDMRAKAQECNICEMLANSLPLKEVKIRTGGRRHSNKEQMDLKRSIRNLRTKLREASQQSPATGVPTEATLQRELRTKIERFRTICEEQNNEVFQEICQQQQTRLGTVGSRESQNAMGRKNDFIPKEPMISQDIKKKHPNSLRCHKGLALRLLGKIVDNADELINQIEATLSSEDTRGVRAFWSANQQLMIGIEREGTDDWIFLSLLPANTITKAIVALEESDKTTWEIAGYRDLTDHLPMQKRQRMHETRDLLKMLKHRMYAPLG</sequence>
<evidence type="ECO:0000259" key="3">
    <source>
        <dbReference type="Pfam" id="PF03372"/>
    </source>
</evidence>
<evidence type="ECO:0000313" key="4">
    <source>
        <dbReference type="EMBL" id="EKX36060.1"/>
    </source>
</evidence>
<organism evidence="4">
    <name type="scientific">Guillardia theta (strain CCMP2712)</name>
    <name type="common">Cryptophyte</name>
    <dbReference type="NCBI Taxonomy" id="905079"/>
    <lineage>
        <taxon>Eukaryota</taxon>
        <taxon>Cryptophyceae</taxon>
        <taxon>Pyrenomonadales</taxon>
        <taxon>Geminigeraceae</taxon>
        <taxon>Guillardia</taxon>
    </lineage>
</organism>
<dbReference type="Proteomes" id="UP000011087">
    <property type="component" value="Unassembled WGS sequence"/>
</dbReference>
<dbReference type="RefSeq" id="XP_005823040.1">
    <property type="nucleotide sequence ID" value="XM_005822983.1"/>
</dbReference>
<evidence type="ECO:0000313" key="5">
    <source>
        <dbReference type="EnsemblProtists" id="EKX36060"/>
    </source>
</evidence>
<dbReference type="Gene3D" id="3.60.10.10">
    <property type="entry name" value="Endonuclease/exonuclease/phosphatase"/>
    <property type="match status" value="1"/>
</dbReference>
<feature type="region of interest" description="Disordered" evidence="2">
    <location>
        <begin position="902"/>
        <end position="963"/>
    </location>
</feature>
<dbReference type="SUPFAM" id="SSF54001">
    <property type="entry name" value="Cysteine proteinases"/>
    <property type="match status" value="1"/>
</dbReference>
<dbReference type="PaxDb" id="55529-EKX36060"/>
<reference evidence="6" key="2">
    <citation type="submission" date="2012-11" db="EMBL/GenBank/DDBJ databases">
        <authorList>
            <person name="Kuo A."/>
            <person name="Curtis B.A."/>
            <person name="Tanifuji G."/>
            <person name="Burki F."/>
            <person name="Gruber A."/>
            <person name="Irimia M."/>
            <person name="Maruyama S."/>
            <person name="Arias M.C."/>
            <person name="Ball S.G."/>
            <person name="Gile G.H."/>
            <person name="Hirakawa Y."/>
            <person name="Hopkins J.F."/>
            <person name="Rensing S.A."/>
            <person name="Schmutz J."/>
            <person name="Symeonidi A."/>
            <person name="Elias M."/>
            <person name="Eveleigh R.J."/>
            <person name="Herman E.K."/>
            <person name="Klute M.J."/>
            <person name="Nakayama T."/>
            <person name="Obornik M."/>
            <person name="Reyes-Prieto A."/>
            <person name="Armbrust E.V."/>
            <person name="Aves S.J."/>
            <person name="Beiko R.G."/>
            <person name="Coutinho P."/>
            <person name="Dacks J.B."/>
            <person name="Durnford D.G."/>
            <person name="Fast N.M."/>
            <person name="Green B.R."/>
            <person name="Grisdale C."/>
            <person name="Hempe F."/>
            <person name="Henrissat B."/>
            <person name="Hoppner M.P."/>
            <person name="Ishida K.-I."/>
            <person name="Kim E."/>
            <person name="Koreny L."/>
            <person name="Kroth P.G."/>
            <person name="Liu Y."/>
            <person name="Malik S.-B."/>
            <person name="Maier U.G."/>
            <person name="McRose D."/>
            <person name="Mock T."/>
            <person name="Neilson J.A."/>
            <person name="Onodera N.T."/>
            <person name="Poole A.M."/>
            <person name="Pritham E.J."/>
            <person name="Richards T.A."/>
            <person name="Rocap G."/>
            <person name="Roy S.W."/>
            <person name="Sarai C."/>
            <person name="Schaack S."/>
            <person name="Shirato S."/>
            <person name="Slamovits C.H."/>
            <person name="Spencer D.F."/>
            <person name="Suzuki S."/>
            <person name="Worden A.Z."/>
            <person name="Zauner S."/>
            <person name="Barry K."/>
            <person name="Bell C."/>
            <person name="Bharti A.K."/>
            <person name="Crow J.A."/>
            <person name="Grimwood J."/>
            <person name="Kramer R."/>
            <person name="Lindquist E."/>
            <person name="Lucas S."/>
            <person name="Salamov A."/>
            <person name="McFadden G.I."/>
            <person name="Lane C.E."/>
            <person name="Keeling P.J."/>
            <person name="Gray M.W."/>
            <person name="Grigoriev I.V."/>
            <person name="Archibald J.M."/>
        </authorList>
    </citation>
    <scope>NUCLEOTIDE SEQUENCE</scope>
    <source>
        <strain evidence="6">CCMP2712</strain>
    </source>
</reference>
<dbReference type="InterPro" id="IPR005135">
    <property type="entry name" value="Endo/exonuclease/phosphatase"/>
</dbReference>
<feature type="region of interest" description="Disordered" evidence="2">
    <location>
        <begin position="465"/>
        <end position="488"/>
    </location>
</feature>
<keyword evidence="1" id="KW-0175">Coiled coil</keyword>
<keyword evidence="6" id="KW-1185">Reference proteome</keyword>
<reference evidence="5" key="3">
    <citation type="submission" date="2016-03" db="UniProtKB">
        <authorList>
            <consortium name="EnsemblProtists"/>
        </authorList>
    </citation>
    <scope>IDENTIFICATION</scope>
</reference>
<name>L1IJS5_GUITC</name>
<dbReference type="SUPFAM" id="SSF56219">
    <property type="entry name" value="DNase I-like"/>
    <property type="match status" value="1"/>
</dbReference>
<proteinExistence type="predicted"/>
<reference evidence="4 6" key="1">
    <citation type="journal article" date="2012" name="Nature">
        <title>Algal genomes reveal evolutionary mosaicism and the fate of nucleomorphs.</title>
        <authorList>
            <consortium name="DOE Joint Genome Institute"/>
            <person name="Curtis B.A."/>
            <person name="Tanifuji G."/>
            <person name="Burki F."/>
            <person name="Gruber A."/>
            <person name="Irimia M."/>
            <person name="Maruyama S."/>
            <person name="Arias M.C."/>
            <person name="Ball S.G."/>
            <person name="Gile G.H."/>
            <person name="Hirakawa Y."/>
            <person name="Hopkins J.F."/>
            <person name="Kuo A."/>
            <person name="Rensing S.A."/>
            <person name="Schmutz J."/>
            <person name="Symeonidi A."/>
            <person name="Elias M."/>
            <person name="Eveleigh R.J."/>
            <person name="Herman E.K."/>
            <person name="Klute M.J."/>
            <person name="Nakayama T."/>
            <person name="Obornik M."/>
            <person name="Reyes-Prieto A."/>
            <person name="Armbrust E.V."/>
            <person name="Aves S.J."/>
            <person name="Beiko R.G."/>
            <person name="Coutinho P."/>
            <person name="Dacks J.B."/>
            <person name="Durnford D.G."/>
            <person name="Fast N.M."/>
            <person name="Green B.R."/>
            <person name="Grisdale C.J."/>
            <person name="Hempel F."/>
            <person name="Henrissat B."/>
            <person name="Hoppner M.P."/>
            <person name="Ishida K."/>
            <person name="Kim E."/>
            <person name="Koreny L."/>
            <person name="Kroth P.G."/>
            <person name="Liu Y."/>
            <person name="Malik S.B."/>
            <person name="Maier U.G."/>
            <person name="McRose D."/>
            <person name="Mock T."/>
            <person name="Neilson J.A."/>
            <person name="Onodera N.T."/>
            <person name="Poole A.M."/>
            <person name="Pritham E.J."/>
            <person name="Richards T.A."/>
            <person name="Rocap G."/>
            <person name="Roy S.W."/>
            <person name="Sarai C."/>
            <person name="Schaack S."/>
            <person name="Shirato S."/>
            <person name="Slamovits C.H."/>
            <person name="Spencer D.F."/>
            <person name="Suzuki S."/>
            <person name="Worden A.Z."/>
            <person name="Zauner S."/>
            <person name="Barry K."/>
            <person name="Bell C."/>
            <person name="Bharti A.K."/>
            <person name="Crow J.A."/>
            <person name="Grimwood J."/>
            <person name="Kramer R."/>
            <person name="Lindquist E."/>
            <person name="Lucas S."/>
            <person name="Salamov A."/>
            <person name="McFadden G.I."/>
            <person name="Lane C.E."/>
            <person name="Keeling P.J."/>
            <person name="Gray M.W."/>
            <person name="Grigoriev I.V."/>
            <person name="Archibald J.M."/>
        </authorList>
    </citation>
    <scope>NUCLEOTIDE SEQUENCE</scope>
    <source>
        <strain evidence="4 6">CCMP2712</strain>
    </source>
</reference>
<dbReference type="Gene3D" id="3.40.395.10">
    <property type="entry name" value="Adenoviral Proteinase, Chain A"/>
    <property type="match status" value="1"/>
</dbReference>
<feature type="domain" description="Endonuclease/exonuclease/phosphatase" evidence="3">
    <location>
        <begin position="971"/>
        <end position="1146"/>
    </location>
</feature>
<dbReference type="HOGENOM" id="CLU_245995_0_0_1"/>
<protein>
    <recommendedName>
        <fullName evidence="3">Endonuclease/exonuclease/phosphatase domain-containing protein</fullName>
    </recommendedName>
</protein>
<feature type="coiled-coil region" evidence="1">
    <location>
        <begin position="1333"/>
        <end position="1386"/>
    </location>
</feature>
<dbReference type="GO" id="GO:0003824">
    <property type="term" value="F:catalytic activity"/>
    <property type="evidence" value="ECO:0007669"/>
    <property type="project" value="InterPro"/>
</dbReference>
<dbReference type="InterPro" id="IPR038765">
    <property type="entry name" value="Papain-like_cys_pep_sf"/>
</dbReference>
<dbReference type="EnsemblProtists" id="EKX36060">
    <property type="protein sequence ID" value="EKX36060"/>
    <property type="gene ID" value="GUITHDRAFT_117727"/>
</dbReference>
<evidence type="ECO:0000256" key="1">
    <source>
        <dbReference type="SAM" id="Coils"/>
    </source>
</evidence>
<dbReference type="GeneID" id="17292804"/>
<dbReference type="EMBL" id="JH993079">
    <property type="protein sequence ID" value="EKX36060.1"/>
    <property type="molecule type" value="Genomic_DNA"/>
</dbReference>
<accession>L1IJS5</accession>
<gene>
    <name evidence="4" type="ORF">GUITHDRAFT_117727</name>
</gene>
<dbReference type="InterPro" id="IPR036691">
    <property type="entry name" value="Endo/exonu/phosph_ase_sf"/>
</dbReference>
<evidence type="ECO:0000313" key="6">
    <source>
        <dbReference type="Proteomes" id="UP000011087"/>
    </source>
</evidence>
<dbReference type="Pfam" id="PF03372">
    <property type="entry name" value="Exo_endo_phos"/>
    <property type="match status" value="1"/>
</dbReference>
<evidence type="ECO:0000256" key="2">
    <source>
        <dbReference type="SAM" id="MobiDB-lite"/>
    </source>
</evidence>
<feature type="compositionally biased region" description="Basic and acidic residues" evidence="2">
    <location>
        <begin position="936"/>
        <end position="953"/>
    </location>
</feature>
<dbReference type="KEGG" id="gtt:GUITHDRAFT_117727"/>